<dbReference type="EMBL" id="PUHQ01000137">
    <property type="protein sequence ID" value="KAG0654824.1"/>
    <property type="molecule type" value="Genomic_DNA"/>
</dbReference>
<dbReference type="AlphaFoldDB" id="A0A9P6VVD9"/>
<feature type="region of interest" description="Disordered" evidence="1">
    <location>
        <begin position="540"/>
        <end position="563"/>
    </location>
</feature>
<reference evidence="2 3" key="1">
    <citation type="submission" date="2020-11" db="EMBL/GenBank/DDBJ databases">
        <title>Kefir isolates.</title>
        <authorList>
            <person name="Marcisauskas S."/>
            <person name="Kim Y."/>
            <person name="Blasche S."/>
        </authorList>
    </citation>
    <scope>NUCLEOTIDE SEQUENCE [LARGE SCALE GENOMIC DNA]</scope>
    <source>
        <strain evidence="2 3">KR</strain>
    </source>
</reference>
<feature type="compositionally biased region" description="Low complexity" evidence="1">
    <location>
        <begin position="37"/>
        <end position="47"/>
    </location>
</feature>
<evidence type="ECO:0000313" key="2">
    <source>
        <dbReference type="EMBL" id="KAG0654824.1"/>
    </source>
</evidence>
<organism evidence="2 3">
    <name type="scientific">Rhodotorula mucilaginosa</name>
    <name type="common">Yeast</name>
    <name type="synonym">Rhodotorula rubra</name>
    <dbReference type="NCBI Taxonomy" id="5537"/>
    <lineage>
        <taxon>Eukaryota</taxon>
        <taxon>Fungi</taxon>
        <taxon>Dikarya</taxon>
        <taxon>Basidiomycota</taxon>
        <taxon>Pucciniomycotina</taxon>
        <taxon>Microbotryomycetes</taxon>
        <taxon>Sporidiobolales</taxon>
        <taxon>Sporidiobolaceae</taxon>
        <taxon>Rhodotorula</taxon>
    </lineage>
</organism>
<accession>A0A9P6VVD9</accession>
<sequence>MDPLEIGRVSTSLPNAASLSWPASDEMLDHDDADGGTRATRTSTAATHNGKKRKLQAVQAEDGGEENGPRRMARARKPTAAKQNEGTAGPSKSGKNVRWSPAEDARLRAAVFACSGIGPATNSSVPINLGTSEWPVVKRVFDSLALTEFAATATPRSVAALRAHFDSVLSPKINKPLTSPRRLDLDQARPFSTASTEAEVAATAASIQRPLSQVAAGVGGSPEADVGRSSGRLDGSKATSETTDAQEPGIVGSAAASNGISADASESTSTTLVAGGAQPADSTPRVTGAYSATEDARIIELLKSGMPQTYAAKALNRSSTSVHQRVGILRDRGLISRPLPAPSLVAALQNAQQTLTSASQSPFERFSSVAVPSTQAAVDHLQAGASSAAATAPQPKFQDLEAAKHTAGDSSSTTQPKAAVVGGPAFSSPPPTVSTPVQSAGMIAAPPPYTAHDDAIMLGMYLQGNSAEQIGTVLNRSTYSVQRRFTATKLRFSPPSEPRPRLLSTLSPISALRGKQPGRLRRFFFLQRGPAIESTLPDVSAESTLGTATEVPPPRPQIQVPPQESLAATLGSCQESPLVPSASEHDASTPEMATERMLAEAMPHYDSGMQALNRFLRLVTDGGQKKRC</sequence>
<feature type="region of interest" description="Disordered" evidence="1">
    <location>
        <begin position="213"/>
        <end position="250"/>
    </location>
</feature>
<feature type="compositionally biased region" description="Polar residues" evidence="1">
    <location>
        <begin position="9"/>
        <end position="18"/>
    </location>
</feature>
<feature type="region of interest" description="Disordered" evidence="1">
    <location>
        <begin position="1"/>
        <end position="100"/>
    </location>
</feature>
<keyword evidence="3" id="KW-1185">Reference proteome</keyword>
<proteinExistence type="predicted"/>
<dbReference type="Proteomes" id="UP000777482">
    <property type="component" value="Unassembled WGS sequence"/>
</dbReference>
<feature type="region of interest" description="Disordered" evidence="1">
    <location>
        <begin position="402"/>
        <end position="434"/>
    </location>
</feature>
<name>A0A9P6VVD9_RHOMI</name>
<comment type="caution">
    <text evidence="2">The sequence shown here is derived from an EMBL/GenBank/DDBJ whole genome shotgun (WGS) entry which is preliminary data.</text>
</comment>
<evidence type="ECO:0000313" key="3">
    <source>
        <dbReference type="Proteomes" id="UP000777482"/>
    </source>
</evidence>
<protein>
    <submittedName>
        <fullName evidence="2">Uncharacterized protein</fullName>
    </submittedName>
</protein>
<evidence type="ECO:0000256" key="1">
    <source>
        <dbReference type="SAM" id="MobiDB-lite"/>
    </source>
</evidence>
<gene>
    <name evidence="2" type="ORF">C6P46_001381</name>
</gene>